<feature type="region of interest" description="Disordered" evidence="6">
    <location>
        <begin position="21"/>
        <end position="58"/>
    </location>
</feature>
<accession>A0A1D2JCB8</accession>
<dbReference type="InterPro" id="IPR036259">
    <property type="entry name" value="MFS_trans_sf"/>
</dbReference>
<dbReference type="EMBL" id="LZYO01000192">
    <property type="protein sequence ID" value="ODH26280.1"/>
    <property type="molecule type" value="Genomic_DNA"/>
</dbReference>
<dbReference type="PANTHER" id="PTHR23502:SF5">
    <property type="entry name" value="QUINIDINE RESISTANCE PROTEIN 3"/>
    <property type="match status" value="1"/>
</dbReference>
<evidence type="ECO:0000259" key="8">
    <source>
        <dbReference type="PROSITE" id="PS50850"/>
    </source>
</evidence>
<evidence type="ECO:0000256" key="7">
    <source>
        <dbReference type="SAM" id="Phobius"/>
    </source>
</evidence>
<feature type="transmembrane region" description="Helical" evidence="7">
    <location>
        <begin position="251"/>
        <end position="274"/>
    </location>
</feature>
<feature type="transmembrane region" description="Helical" evidence="7">
    <location>
        <begin position="517"/>
        <end position="534"/>
    </location>
</feature>
<feature type="transmembrane region" description="Helical" evidence="7">
    <location>
        <begin position="351"/>
        <end position="375"/>
    </location>
</feature>
<evidence type="ECO:0000256" key="2">
    <source>
        <dbReference type="ARBA" id="ARBA00022448"/>
    </source>
</evidence>
<dbReference type="InterPro" id="IPR020846">
    <property type="entry name" value="MFS_dom"/>
</dbReference>
<evidence type="ECO:0000256" key="5">
    <source>
        <dbReference type="ARBA" id="ARBA00023136"/>
    </source>
</evidence>
<proteinExistence type="predicted"/>
<dbReference type="VEuPathDB" id="FungiDB:PABG_02972"/>
<feature type="transmembrane region" description="Helical" evidence="7">
    <location>
        <begin position="158"/>
        <end position="178"/>
    </location>
</feature>
<keyword evidence="4 7" id="KW-1133">Transmembrane helix</keyword>
<feature type="transmembrane region" description="Helical" evidence="7">
    <location>
        <begin position="540"/>
        <end position="560"/>
    </location>
</feature>
<comment type="subcellular location">
    <subcellularLocation>
        <location evidence="1">Membrane</location>
        <topology evidence="1">Multi-pass membrane protein</topology>
    </subcellularLocation>
</comment>
<dbReference type="Proteomes" id="UP000242814">
    <property type="component" value="Unassembled WGS sequence"/>
</dbReference>
<dbReference type="AlphaFoldDB" id="A0A1D2JCB8"/>
<evidence type="ECO:0000256" key="1">
    <source>
        <dbReference type="ARBA" id="ARBA00004141"/>
    </source>
</evidence>
<feature type="transmembrane region" description="Helical" evidence="7">
    <location>
        <begin position="190"/>
        <end position="209"/>
    </location>
</feature>
<feature type="transmembrane region" description="Helical" evidence="7">
    <location>
        <begin position="280"/>
        <end position="298"/>
    </location>
</feature>
<dbReference type="GO" id="GO:0010509">
    <property type="term" value="P:intracellular polyamine homeostasis"/>
    <property type="evidence" value="ECO:0007669"/>
    <property type="project" value="TreeGrafter"/>
</dbReference>
<reference evidence="9 10" key="1">
    <citation type="submission" date="2016-06" db="EMBL/GenBank/DDBJ databases">
        <authorList>
            <person name="Kjaerup R.B."/>
            <person name="Dalgaard T.S."/>
            <person name="Juul-Madsen H.R."/>
        </authorList>
    </citation>
    <scope>NUCLEOTIDE SEQUENCE [LARGE SCALE GENOMIC DNA]</scope>
    <source>
        <strain evidence="9 10">Pb300</strain>
    </source>
</reference>
<feature type="domain" description="Major facilitator superfamily (MFS) profile" evidence="8">
    <location>
        <begin position="124"/>
        <end position="565"/>
    </location>
</feature>
<comment type="caution">
    <text evidence="9">The sequence shown here is derived from an EMBL/GenBank/DDBJ whole genome shotgun (WGS) entry which is preliminary data.</text>
</comment>
<keyword evidence="3 7" id="KW-0812">Transmembrane</keyword>
<keyword evidence="5 7" id="KW-0472">Membrane</keyword>
<dbReference type="Pfam" id="PF07690">
    <property type="entry name" value="MFS_1"/>
    <property type="match status" value="1"/>
</dbReference>
<dbReference type="SUPFAM" id="SSF103473">
    <property type="entry name" value="MFS general substrate transporter"/>
    <property type="match status" value="1"/>
</dbReference>
<feature type="transmembrane region" description="Helical" evidence="7">
    <location>
        <begin position="395"/>
        <end position="419"/>
    </location>
</feature>
<feature type="transmembrane region" description="Helical" evidence="7">
    <location>
        <begin position="122"/>
        <end position="146"/>
    </location>
</feature>
<evidence type="ECO:0000313" key="9">
    <source>
        <dbReference type="EMBL" id="ODH26280.1"/>
    </source>
</evidence>
<gene>
    <name evidence="9" type="ORF">ACO22_04701</name>
</gene>
<feature type="compositionally biased region" description="Basic and acidic residues" evidence="6">
    <location>
        <begin position="25"/>
        <end position="40"/>
    </location>
</feature>
<evidence type="ECO:0000256" key="3">
    <source>
        <dbReference type="ARBA" id="ARBA00022692"/>
    </source>
</evidence>
<dbReference type="GO" id="GO:0015203">
    <property type="term" value="F:polyamine transmembrane transporter activity"/>
    <property type="evidence" value="ECO:0007669"/>
    <property type="project" value="TreeGrafter"/>
</dbReference>
<dbReference type="FunFam" id="1.20.1250.20:FF:000172">
    <property type="entry name" value="MFS multidrug resistance transporter"/>
    <property type="match status" value="1"/>
</dbReference>
<evidence type="ECO:0000256" key="4">
    <source>
        <dbReference type="ARBA" id="ARBA00022989"/>
    </source>
</evidence>
<evidence type="ECO:0000313" key="10">
    <source>
        <dbReference type="Proteomes" id="UP000242814"/>
    </source>
</evidence>
<name>A0A1D2JCB8_PARBR</name>
<sequence>MASSEPELEVTRLPALGCEAAAATAKEEEKKPEGIDRIDQRNGVAELETPAEEDMAVDGKSMRATSLCEEERGSVCCAARQRISLYSTAVKVPINKRRGFLGHLTLLPEVEDPKKYPRKTKWLITMIIALAAAGAPISSAIFFPSLGEIASSLHTTPTVANLSVALFMLSMAIFPLWWSSFSETFGRRSIYIISFILFAVFNILSAIATNIEMLIVMRLLSGGAAASVQAIGAGTISDIWESRERGQAMGIFYLGPLCGPLFAPIIGGIMSQAWGWRSTQWFVTIYGGAALVMILFGLPETLVVRRNLTAEVEPEVELIRPLSRVSTRQVVQSTARWLKISKIAIIDPLKILLFLRFPAVLLTVLYASITFASLYVLNISIQSTFSKAPYNFSTLIVGLLYISHSVGYVISSVVGGMWMDSIMQREAKKANRVDENGMLIYRPEDRMRENAWLAAFIYPAGILWYGWSAEKTLFWVIPILANFFFGLGSMMIFSMVTTMLTEFMPNRSASSVAVNNFVRNAFACIGGIIAAPALEALGNGVLFTIIACAAFCGASVIWAMKRFGPRWRIAMEASMN</sequence>
<dbReference type="PROSITE" id="PS50850">
    <property type="entry name" value="MFS"/>
    <property type="match status" value="1"/>
</dbReference>
<dbReference type="GO" id="GO:0005886">
    <property type="term" value="C:plasma membrane"/>
    <property type="evidence" value="ECO:0007669"/>
    <property type="project" value="TreeGrafter"/>
</dbReference>
<dbReference type="PANTHER" id="PTHR23502">
    <property type="entry name" value="MAJOR FACILITATOR SUPERFAMILY"/>
    <property type="match status" value="1"/>
</dbReference>
<feature type="transmembrane region" description="Helical" evidence="7">
    <location>
        <begin position="473"/>
        <end position="496"/>
    </location>
</feature>
<keyword evidence="2" id="KW-0813">Transport</keyword>
<protein>
    <recommendedName>
        <fullName evidence="8">Major facilitator superfamily (MFS) profile domain-containing protein</fullName>
    </recommendedName>
</protein>
<feature type="transmembrane region" description="Helical" evidence="7">
    <location>
        <begin position="450"/>
        <end position="467"/>
    </location>
</feature>
<feature type="transmembrane region" description="Helical" evidence="7">
    <location>
        <begin position="215"/>
        <end position="239"/>
    </location>
</feature>
<dbReference type="VEuPathDB" id="FungiDB:PADG_01490"/>
<dbReference type="InterPro" id="IPR011701">
    <property type="entry name" value="MFS"/>
</dbReference>
<dbReference type="Gene3D" id="1.20.1250.20">
    <property type="entry name" value="MFS general substrate transporter like domains"/>
    <property type="match status" value="1"/>
</dbReference>
<organism evidence="9 10">
    <name type="scientific">Paracoccidioides brasiliensis</name>
    <dbReference type="NCBI Taxonomy" id="121759"/>
    <lineage>
        <taxon>Eukaryota</taxon>
        <taxon>Fungi</taxon>
        <taxon>Dikarya</taxon>
        <taxon>Ascomycota</taxon>
        <taxon>Pezizomycotina</taxon>
        <taxon>Eurotiomycetes</taxon>
        <taxon>Eurotiomycetidae</taxon>
        <taxon>Onygenales</taxon>
        <taxon>Ajellomycetaceae</taxon>
        <taxon>Paracoccidioides</taxon>
    </lineage>
</organism>
<evidence type="ECO:0000256" key="6">
    <source>
        <dbReference type="SAM" id="MobiDB-lite"/>
    </source>
</evidence>
<dbReference type="CDD" id="cd17323">
    <property type="entry name" value="MFS_Tpo1_MDR_like"/>
    <property type="match status" value="1"/>
</dbReference>